<dbReference type="GeneID" id="59335202"/>
<evidence type="ECO:0000256" key="1">
    <source>
        <dbReference type="ARBA" id="ARBA00004141"/>
    </source>
</evidence>
<organism evidence="8 9">
    <name type="scientific">Letharia lupina</name>
    <dbReference type="NCBI Taxonomy" id="560253"/>
    <lineage>
        <taxon>Eukaryota</taxon>
        <taxon>Fungi</taxon>
        <taxon>Dikarya</taxon>
        <taxon>Ascomycota</taxon>
        <taxon>Pezizomycotina</taxon>
        <taxon>Lecanoromycetes</taxon>
        <taxon>OSLEUM clade</taxon>
        <taxon>Lecanoromycetidae</taxon>
        <taxon>Lecanorales</taxon>
        <taxon>Lecanorineae</taxon>
        <taxon>Parmeliaceae</taxon>
        <taxon>Letharia</taxon>
    </lineage>
</organism>
<comment type="subcellular location">
    <subcellularLocation>
        <location evidence="1">Membrane</location>
        <topology evidence="1">Multi-pass membrane protein</topology>
    </subcellularLocation>
</comment>
<dbReference type="EMBL" id="JACCJB010000027">
    <property type="protein sequence ID" value="KAF6217464.1"/>
    <property type="molecule type" value="Genomic_DNA"/>
</dbReference>
<feature type="transmembrane region" description="Helical" evidence="6">
    <location>
        <begin position="116"/>
        <end position="133"/>
    </location>
</feature>
<evidence type="ECO:0000256" key="6">
    <source>
        <dbReference type="SAM" id="Phobius"/>
    </source>
</evidence>
<reference evidence="8 9" key="1">
    <citation type="journal article" date="2020" name="Genomics">
        <title>Complete, high-quality genomes from long-read metagenomic sequencing of two wolf lichen thalli reveals enigmatic genome architecture.</title>
        <authorList>
            <person name="McKenzie S.K."/>
            <person name="Walston R.F."/>
            <person name="Allen J.L."/>
        </authorList>
    </citation>
    <scope>NUCLEOTIDE SEQUENCE [LARGE SCALE GENOMIC DNA]</scope>
    <source>
        <strain evidence="8">WasteWater1</strain>
    </source>
</reference>
<feature type="transmembrane region" description="Helical" evidence="6">
    <location>
        <begin position="17"/>
        <end position="36"/>
    </location>
</feature>
<keyword evidence="4 6" id="KW-0472">Membrane</keyword>
<sequence>MVMTISDTDGDGKIPKIAFEVVTGTLFGTAIIAAAMRTAVRLHYQRRLFLDDACLMIACAALTGGFAMLYQSLYTLFLIQHFAQEGSSAREEAASAGIDVAAEVHNFQILDFVHEPLLWVVMFSVKASFLVFFRHLVSRVEKLVVYWKAVCAVNAVAFAFCVCYTFIACPHTDSSAIQCDYGSQFTKRSGLTTTGIIFDVATDILIVSIPARVLWQVRIDTRQKLGIGAFLGLSIFMILFAFIRLIGFHLSANYGYTWQFFWFQIEGCIAVTMVSITAFRSVFVTQASRSSGDKARPWYSSTVARLRKARKSAEDHDLETLPAIPAGTMTGMRTFIRGSRLGVGPETYDELTGFEPSKRTGREVVVTQDVSWEEEKIHPHGAHINNAAQPRMG</sequence>
<dbReference type="InterPro" id="IPR052337">
    <property type="entry name" value="SAT4-like"/>
</dbReference>
<evidence type="ECO:0000313" key="9">
    <source>
        <dbReference type="Proteomes" id="UP000593566"/>
    </source>
</evidence>
<keyword evidence="3 6" id="KW-1133">Transmembrane helix</keyword>
<feature type="transmembrane region" description="Helical" evidence="6">
    <location>
        <begin position="260"/>
        <end position="279"/>
    </location>
</feature>
<dbReference type="PANTHER" id="PTHR33048">
    <property type="entry name" value="PTH11-LIKE INTEGRAL MEMBRANE PROTEIN (AFU_ORTHOLOGUE AFUA_5G11245)"/>
    <property type="match status" value="1"/>
</dbReference>
<evidence type="ECO:0000256" key="2">
    <source>
        <dbReference type="ARBA" id="ARBA00022692"/>
    </source>
</evidence>
<comment type="similarity">
    <text evidence="5">Belongs to the SAT4 family.</text>
</comment>
<feature type="transmembrane region" description="Helical" evidence="6">
    <location>
        <begin position="196"/>
        <end position="215"/>
    </location>
</feature>
<evidence type="ECO:0000313" key="8">
    <source>
        <dbReference type="EMBL" id="KAF6217464.1"/>
    </source>
</evidence>
<dbReference type="Pfam" id="PF20684">
    <property type="entry name" value="Fung_rhodopsin"/>
    <property type="match status" value="1"/>
</dbReference>
<dbReference type="Proteomes" id="UP000593566">
    <property type="component" value="Unassembled WGS sequence"/>
</dbReference>
<feature type="transmembrane region" description="Helical" evidence="6">
    <location>
        <begin position="48"/>
        <end position="70"/>
    </location>
</feature>
<evidence type="ECO:0000256" key="5">
    <source>
        <dbReference type="ARBA" id="ARBA00038359"/>
    </source>
</evidence>
<proteinExistence type="inferred from homology"/>
<dbReference type="PANTHER" id="PTHR33048:SF92">
    <property type="entry name" value="INTEGRAL MEMBRANE PROTEIN"/>
    <property type="match status" value="1"/>
</dbReference>
<dbReference type="RefSeq" id="XP_037146899.1">
    <property type="nucleotide sequence ID" value="XM_037297698.1"/>
</dbReference>
<feature type="transmembrane region" description="Helical" evidence="6">
    <location>
        <begin position="145"/>
        <end position="167"/>
    </location>
</feature>
<feature type="transmembrane region" description="Helical" evidence="6">
    <location>
        <begin position="227"/>
        <end position="248"/>
    </location>
</feature>
<name>A0A8H6C6F0_9LECA</name>
<dbReference type="AlphaFoldDB" id="A0A8H6C6F0"/>
<protein>
    <recommendedName>
        <fullName evidence="7">Rhodopsin domain-containing protein</fullName>
    </recommendedName>
</protein>
<keyword evidence="2 6" id="KW-0812">Transmembrane</keyword>
<accession>A0A8H6C6F0</accession>
<comment type="caution">
    <text evidence="8">The sequence shown here is derived from an EMBL/GenBank/DDBJ whole genome shotgun (WGS) entry which is preliminary data.</text>
</comment>
<feature type="domain" description="Rhodopsin" evidence="7">
    <location>
        <begin position="36"/>
        <end position="283"/>
    </location>
</feature>
<evidence type="ECO:0000259" key="7">
    <source>
        <dbReference type="Pfam" id="PF20684"/>
    </source>
</evidence>
<dbReference type="InterPro" id="IPR049326">
    <property type="entry name" value="Rhodopsin_dom_fungi"/>
</dbReference>
<evidence type="ECO:0000256" key="3">
    <source>
        <dbReference type="ARBA" id="ARBA00022989"/>
    </source>
</evidence>
<gene>
    <name evidence="8" type="ORF">HO133_006802</name>
</gene>
<keyword evidence="9" id="KW-1185">Reference proteome</keyword>
<dbReference type="GO" id="GO:0016020">
    <property type="term" value="C:membrane"/>
    <property type="evidence" value="ECO:0007669"/>
    <property type="project" value="UniProtKB-SubCell"/>
</dbReference>
<evidence type="ECO:0000256" key="4">
    <source>
        <dbReference type="ARBA" id="ARBA00023136"/>
    </source>
</evidence>